<sequence>MYRKVFDLVRSLLVLYIMLYLGELIAHYVPIGIPSSIWGLLLLFTCLVLRIVKVEWVMFSSRLLIRYMALLFVPVSVGIVKYSGLLMDQMKELLVPNMVSTCVTLVVIGLLSDYLFSLKSFTHLKHKIMKKRAKEE</sequence>
<dbReference type="Pfam" id="PF03788">
    <property type="entry name" value="LrgA"/>
    <property type="match status" value="1"/>
</dbReference>
<evidence type="ECO:0000313" key="7">
    <source>
        <dbReference type="EMBL" id="RDE72051.1"/>
    </source>
</evidence>
<dbReference type="EMBL" id="QEPM01000001">
    <property type="protein sequence ID" value="RDE72051.1"/>
    <property type="molecule type" value="Genomic_DNA"/>
</dbReference>
<reference evidence="7 8" key="1">
    <citation type="submission" date="2018-05" db="EMBL/GenBank/DDBJ databases">
        <title>Draft Genome Sequences for a Diverse set of 7 Haemophilus Species.</title>
        <authorList>
            <person name="Nichols M."/>
            <person name="Topaz N."/>
            <person name="Wang X."/>
            <person name="Wang X."/>
            <person name="Boxrud D."/>
        </authorList>
    </citation>
    <scope>NUCLEOTIDE SEQUENCE [LARGE SCALE GENOMIC DNA]</scope>
    <source>
        <strain evidence="7 8">C2001002503</strain>
    </source>
</reference>
<feature type="transmembrane region" description="Helical" evidence="6">
    <location>
        <begin position="64"/>
        <end position="82"/>
    </location>
</feature>
<dbReference type="AlphaFoldDB" id="A0A8B2U595"/>
<dbReference type="RefSeq" id="WP_111294061.1">
    <property type="nucleotide sequence ID" value="NZ_QEPM01000001.1"/>
</dbReference>
<keyword evidence="5 6" id="KW-0472">Membrane</keyword>
<protein>
    <submittedName>
        <fullName evidence="7">Uncharacterized protein</fullName>
    </submittedName>
</protein>
<evidence type="ECO:0000256" key="5">
    <source>
        <dbReference type="ARBA" id="ARBA00023136"/>
    </source>
</evidence>
<dbReference type="Proteomes" id="UP000253998">
    <property type="component" value="Unassembled WGS sequence"/>
</dbReference>
<proteinExistence type="predicted"/>
<feature type="transmembrane region" description="Helical" evidence="6">
    <location>
        <begin position="94"/>
        <end position="116"/>
    </location>
</feature>
<dbReference type="PANTHER" id="PTHR33931">
    <property type="entry name" value="HOLIN-LIKE PROTEIN CIDA-RELATED"/>
    <property type="match status" value="1"/>
</dbReference>
<dbReference type="GO" id="GO:0005886">
    <property type="term" value="C:plasma membrane"/>
    <property type="evidence" value="ECO:0007669"/>
    <property type="project" value="UniProtKB-SubCell"/>
</dbReference>
<keyword evidence="3 6" id="KW-0812">Transmembrane</keyword>
<evidence type="ECO:0000256" key="1">
    <source>
        <dbReference type="ARBA" id="ARBA00004651"/>
    </source>
</evidence>
<evidence type="ECO:0000256" key="2">
    <source>
        <dbReference type="ARBA" id="ARBA00022475"/>
    </source>
</evidence>
<comment type="subcellular location">
    <subcellularLocation>
        <location evidence="1">Cell membrane</location>
        <topology evidence="1">Multi-pass membrane protein</topology>
    </subcellularLocation>
</comment>
<evidence type="ECO:0000256" key="4">
    <source>
        <dbReference type="ARBA" id="ARBA00022989"/>
    </source>
</evidence>
<organism evidence="7 8">
    <name type="scientific">Aggregatibacter segnis</name>
    <dbReference type="NCBI Taxonomy" id="739"/>
    <lineage>
        <taxon>Bacteria</taxon>
        <taxon>Pseudomonadati</taxon>
        <taxon>Pseudomonadota</taxon>
        <taxon>Gammaproteobacteria</taxon>
        <taxon>Pasteurellales</taxon>
        <taxon>Pasteurellaceae</taxon>
        <taxon>Aggregatibacter</taxon>
    </lineage>
</organism>
<evidence type="ECO:0000256" key="3">
    <source>
        <dbReference type="ARBA" id="ARBA00022692"/>
    </source>
</evidence>
<keyword evidence="4 6" id="KW-1133">Transmembrane helix</keyword>
<feature type="transmembrane region" description="Helical" evidence="6">
    <location>
        <begin position="12"/>
        <end position="29"/>
    </location>
</feature>
<accession>A0A8B2U595</accession>
<dbReference type="PANTHER" id="PTHR33931:SF5">
    <property type="entry name" value="UPF0299 MEMBRANE PROTEIN YOHJ"/>
    <property type="match status" value="1"/>
</dbReference>
<comment type="caution">
    <text evidence="7">The sequence shown here is derived from an EMBL/GenBank/DDBJ whole genome shotgun (WGS) entry which is preliminary data.</text>
</comment>
<gene>
    <name evidence="7" type="ORF">DPV83_00065</name>
</gene>
<name>A0A8B2U595_9PAST</name>
<feature type="transmembrane region" description="Helical" evidence="6">
    <location>
        <begin position="35"/>
        <end position="52"/>
    </location>
</feature>
<keyword evidence="2" id="KW-1003">Cell membrane</keyword>
<dbReference type="NCBIfam" id="NF002494">
    <property type="entry name" value="PRK01821.1"/>
    <property type="match status" value="1"/>
</dbReference>
<evidence type="ECO:0000313" key="8">
    <source>
        <dbReference type="Proteomes" id="UP000253998"/>
    </source>
</evidence>
<evidence type="ECO:0000256" key="6">
    <source>
        <dbReference type="SAM" id="Phobius"/>
    </source>
</evidence>
<dbReference type="InterPro" id="IPR005538">
    <property type="entry name" value="LrgA/CidA"/>
</dbReference>